<comment type="similarity">
    <text evidence="1">Belongs to the leucine-binding protein family.</text>
</comment>
<evidence type="ECO:0000259" key="4">
    <source>
        <dbReference type="Pfam" id="PF13458"/>
    </source>
</evidence>
<name>A0A916V004_9HYPH</name>
<keyword evidence="2 3" id="KW-0732">Signal</keyword>
<dbReference type="Pfam" id="PF13458">
    <property type="entry name" value="Peripla_BP_6"/>
    <property type="match status" value="1"/>
</dbReference>
<evidence type="ECO:0000313" key="6">
    <source>
        <dbReference type="Proteomes" id="UP000637002"/>
    </source>
</evidence>
<accession>A0A916V004</accession>
<dbReference type="PANTHER" id="PTHR47235">
    <property type="entry name" value="BLR6548 PROTEIN"/>
    <property type="match status" value="1"/>
</dbReference>
<comment type="caution">
    <text evidence="5">The sequence shown here is derived from an EMBL/GenBank/DDBJ whole genome shotgun (WGS) entry which is preliminary data.</text>
</comment>
<dbReference type="RefSeq" id="WP_210324622.1">
    <property type="nucleotide sequence ID" value="NZ_BMGG01000015.1"/>
</dbReference>
<gene>
    <name evidence="5" type="ORF">GCM10010994_59540</name>
</gene>
<dbReference type="SUPFAM" id="SSF53822">
    <property type="entry name" value="Periplasmic binding protein-like I"/>
    <property type="match status" value="1"/>
</dbReference>
<reference evidence="5" key="2">
    <citation type="submission" date="2020-09" db="EMBL/GenBank/DDBJ databases">
        <authorList>
            <person name="Sun Q."/>
            <person name="Zhou Y."/>
        </authorList>
    </citation>
    <scope>NUCLEOTIDE SEQUENCE</scope>
    <source>
        <strain evidence="5">CGMCC 1.12919</strain>
    </source>
</reference>
<feature type="chain" id="PRO_5036873472" evidence="3">
    <location>
        <begin position="40"/>
        <end position="416"/>
    </location>
</feature>
<dbReference type="PANTHER" id="PTHR47235:SF1">
    <property type="entry name" value="BLR6548 PROTEIN"/>
    <property type="match status" value="1"/>
</dbReference>
<dbReference type="InterPro" id="IPR028081">
    <property type="entry name" value="Leu-bd"/>
</dbReference>
<dbReference type="Proteomes" id="UP000637002">
    <property type="component" value="Unassembled WGS sequence"/>
</dbReference>
<dbReference type="InterPro" id="IPR028082">
    <property type="entry name" value="Peripla_BP_I"/>
</dbReference>
<protein>
    <submittedName>
        <fullName evidence="5">ABC transporter substrate-binding protein</fullName>
    </submittedName>
</protein>
<evidence type="ECO:0000256" key="3">
    <source>
        <dbReference type="SAM" id="SignalP"/>
    </source>
</evidence>
<dbReference type="CDD" id="cd06343">
    <property type="entry name" value="PBP1_ABC_ligand_binding-like"/>
    <property type="match status" value="1"/>
</dbReference>
<reference evidence="5" key="1">
    <citation type="journal article" date="2014" name="Int. J. Syst. Evol. Microbiol.">
        <title>Complete genome sequence of Corynebacterium casei LMG S-19264T (=DSM 44701T), isolated from a smear-ripened cheese.</title>
        <authorList>
            <consortium name="US DOE Joint Genome Institute (JGI-PGF)"/>
            <person name="Walter F."/>
            <person name="Albersmeier A."/>
            <person name="Kalinowski J."/>
            <person name="Ruckert C."/>
        </authorList>
    </citation>
    <scope>NUCLEOTIDE SEQUENCE</scope>
    <source>
        <strain evidence="5">CGMCC 1.12919</strain>
    </source>
</reference>
<organism evidence="5 6">
    <name type="scientific">Chelatococcus reniformis</name>
    <dbReference type="NCBI Taxonomy" id="1494448"/>
    <lineage>
        <taxon>Bacteria</taxon>
        <taxon>Pseudomonadati</taxon>
        <taxon>Pseudomonadota</taxon>
        <taxon>Alphaproteobacteria</taxon>
        <taxon>Hyphomicrobiales</taxon>
        <taxon>Chelatococcaceae</taxon>
        <taxon>Chelatococcus</taxon>
    </lineage>
</organism>
<dbReference type="AlphaFoldDB" id="A0A916V004"/>
<dbReference type="EMBL" id="BMGG01000015">
    <property type="protein sequence ID" value="GGC93837.1"/>
    <property type="molecule type" value="Genomic_DNA"/>
</dbReference>
<feature type="domain" description="Leucine-binding protein" evidence="4">
    <location>
        <begin position="52"/>
        <end position="375"/>
    </location>
</feature>
<keyword evidence="6" id="KW-1185">Reference proteome</keyword>
<sequence>MIEFGGSKDKGRAREMKTVRRVASMLPLSAMLIAGAAVAQGKYDPGASDTDIKIGMTVPLSGPASAYGLTCAATRAFFSMVNDRGGVNGRKLTLLCEDDGLSPPKAIEKTRKLVESDNVLFIYNSQGTAGNIAVRRYLTQRQVPQILANSGAVTFDIASENPWTTKAVPAYYLDAKLFAIDIKRRNENARVGILYQADDFGRDYISGLKDGFGADAARFIVSEQPYQFADPTVDSQIVSLRNAGVDVVVLGALAKASAQAIRKIGELDWKPQIYLSWTSGSIPLVLAPAGLENAKGILTHTAVKDVTDPKVSADSDVRAYRAFMASYLPKEDAESFTFIYAYATSSILVDILKRAGDDLTRQNIMKMATDVDISPPLFMPGLRFKVTATERSPFKDFPMVRFDGRRWQHVEKPPGQ</sequence>
<proteinExistence type="inferred from homology"/>
<feature type="signal peptide" evidence="3">
    <location>
        <begin position="1"/>
        <end position="39"/>
    </location>
</feature>
<evidence type="ECO:0000313" key="5">
    <source>
        <dbReference type="EMBL" id="GGC93837.1"/>
    </source>
</evidence>
<evidence type="ECO:0000256" key="2">
    <source>
        <dbReference type="ARBA" id="ARBA00022729"/>
    </source>
</evidence>
<dbReference type="Gene3D" id="3.40.50.2300">
    <property type="match status" value="2"/>
</dbReference>
<evidence type="ECO:0000256" key="1">
    <source>
        <dbReference type="ARBA" id="ARBA00010062"/>
    </source>
</evidence>